<comment type="caution">
    <text evidence="2">The sequence shown here is derived from an EMBL/GenBank/DDBJ whole genome shotgun (WGS) entry which is preliminary data.</text>
</comment>
<name>A0A4Y8ZJL8_9MICC</name>
<dbReference type="EMBL" id="JACHMW010000001">
    <property type="protein sequence ID" value="MBB5847906.1"/>
    <property type="molecule type" value="Genomic_DNA"/>
</dbReference>
<organism evidence="2 3">
    <name type="scientific">Micrococcus endophyticus</name>
    <dbReference type="NCBI Taxonomy" id="455343"/>
    <lineage>
        <taxon>Bacteria</taxon>
        <taxon>Bacillati</taxon>
        <taxon>Actinomycetota</taxon>
        <taxon>Actinomycetes</taxon>
        <taxon>Micrococcales</taxon>
        <taxon>Micrococcaceae</taxon>
        <taxon>Micrococcus</taxon>
    </lineage>
</organism>
<dbReference type="InterPro" id="IPR014976">
    <property type="entry name" value="AbpA_HamA_C"/>
</dbReference>
<dbReference type="AlphaFoldDB" id="A0A4Y8ZJL8"/>
<evidence type="ECO:0000313" key="3">
    <source>
        <dbReference type="Proteomes" id="UP000567246"/>
    </source>
</evidence>
<proteinExistence type="predicted"/>
<sequence length="321" mass="35855">MTSEAAQTAVDEQVPLIEAVQRLVRGGWDEVESSLVTYGEPIAVEGTRSIVRCHFLRSDPLGNPRLKTLAQQLANQIVNYCIPRTEIEKVGLLSPDRQIPEITRLANDAARLFTQTQVKTGEGAELLLYALLEKGLQIPQVLSKMSLKTSTEMQYHGADGVHAKLLDNGDLAVYWGEAKLYESVAKAMTDCMDSIEPYLTGTAHEQDVFLIRHYVDAGNAEVTARLLEYFNDKSILSANVEMRGACLIGFLHENYPSLPREEASVKAELDEVLSSWAKSTKTRLENRSLTKHAIEVFFFPMPSVEEFRKAIKAELRIEVKS</sequence>
<evidence type="ECO:0000259" key="1">
    <source>
        <dbReference type="Pfam" id="PF08878"/>
    </source>
</evidence>
<reference evidence="2 3" key="1">
    <citation type="submission" date="2020-08" db="EMBL/GenBank/DDBJ databases">
        <title>Sequencing the genomes of 1000 actinobacteria strains.</title>
        <authorList>
            <person name="Klenk H.-P."/>
        </authorList>
    </citation>
    <scope>NUCLEOTIDE SEQUENCE [LARGE SCALE GENOMIC DNA]</scope>
    <source>
        <strain evidence="2 3">DSM 17945</strain>
    </source>
</reference>
<protein>
    <recommendedName>
        <fullName evidence="1">Anti-bacteriophage protein A/HamA C-terminal domain-containing protein</fullName>
    </recommendedName>
</protein>
<dbReference type="Pfam" id="PF08878">
    <property type="entry name" value="HamA"/>
    <property type="match status" value="1"/>
</dbReference>
<gene>
    <name evidence="2" type="ORF">HDA33_000470</name>
</gene>
<evidence type="ECO:0000313" key="2">
    <source>
        <dbReference type="EMBL" id="MBB5847906.1"/>
    </source>
</evidence>
<accession>A0A4Y8ZJL8</accession>
<dbReference type="Proteomes" id="UP000567246">
    <property type="component" value="Unassembled WGS sequence"/>
</dbReference>
<dbReference type="RefSeq" id="WP_184170493.1">
    <property type="nucleotide sequence ID" value="NZ_BAABAG010000021.1"/>
</dbReference>
<keyword evidence="3" id="KW-1185">Reference proteome</keyword>
<feature type="domain" description="Anti-bacteriophage protein A/HamA C-terminal" evidence="1">
    <location>
        <begin position="46"/>
        <end position="315"/>
    </location>
</feature>